<evidence type="ECO:0000313" key="6">
    <source>
        <dbReference type="Proteomes" id="UP000240883"/>
    </source>
</evidence>
<dbReference type="Gene3D" id="3.30.300.30">
    <property type="match status" value="1"/>
</dbReference>
<dbReference type="GO" id="GO:0016405">
    <property type="term" value="F:CoA-ligase activity"/>
    <property type="evidence" value="ECO:0007669"/>
    <property type="project" value="TreeGrafter"/>
</dbReference>
<organism evidence="5 6">
    <name type="scientific">Corynespora cassiicola Philippines</name>
    <dbReference type="NCBI Taxonomy" id="1448308"/>
    <lineage>
        <taxon>Eukaryota</taxon>
        <taxon>Fungi</taxon>
        <taxon>Dikarya</taxon>
        <taxon>Ascomycota</taxon>
        <taxon>Pezizomycotina</taxon>
        <taxon>Dothideomycetes</taxon>
        <taxon>Pleosporomycetidae</taxon>
        <taxon>Pleosporales</taxon>
        <taxon>Corynesporascaceae</taxon>
        <taxon>Corynespora</taxon>
    </lineage>
</organism>
<dbReference type="SUPFAM" id="SSF56801">
    <property type="entry name" value="Acetyl-CoA synthetase-like"/>
    <property type="match status" value="1"/>
</dbReference>
<protein>
    <submittedName>
        <fullName evidence="5">Acetyl-CoA synthetase-like protein</fullName>
    </submittedName>
</protein>
<dbReference type="Gene3D" id="2.30.38.10">
    <property type="entry name" value="Luciferase, Domain 3"/>
    <property type="match status" value="1"/>
</dbReference>
<dbReference type="AlphaFoldDB" id="A0A2T2NWS6"/>
<keyword evidence="2" id="KW-0436">Ligase</keyword>
<evidence type="ECO:0000259" key="3">
    <source>
        <dbReference type="Pfam" id="PF00501"/>
    </source>
</evidence>
<dbReference type="STRING" id="1448308.A0A2T2NWS6"/>
<feature type="domain" description="AMP-dependent synthetase/ligase" evidence="3">
    <location>
        <begin position="7"/>
        <end position="316"/>
    </location>
</feature>
<dbReference type="InterPro" id="IPR025110">
    <property type="entry name" value="AMP-bd_C"/>
</dbReference>
<sequence>MIDLVDVVRFIHAVLWCGGIAVLINPLSTEYEVVNYLEISRPSVLAGDASTWPALLAAASRQDLLVDKSISIDGKDLNVQNIITLNHLFSQQESLPPFDLTGRDAKHYTAVVYFSSGTSGKAKGVELSHYNIVAHMLALRATSPSYWNASVRGVFFAPLCHIYGLMKVALMGAWVGFYTMLQKRFTLESYLDLSVKVSANALRILPTIAVAIVKQSDFDISRLYNVKYIMCTGAVLPPAIIEIFRKYMPKASTIQGYGMTETSVTFMIPESAHHIGSVGKLLACIEGRIVDDEGKDVPEGEEGEMLVKGPTVFRRYMGNPEASREAFDGPWMKTGDVVRVDKDGFWWLKERKKELIKYKGFQVAPAELEGHLNSYQDVSEGAVCALWDENQGTEVPIAYIALTPAAKAMRGQRNEILRNIQEHVNSKVAPYKKLRGVVALDQIPKSGSGKILRRLLPARLARARAVRL</sequence>
<evidence type="ECO:0000259" key="4">
    <source>
        <dbReference type="Pfam" id="PF13193"/>
    </source>
</evidence>
<reference evidence="5 6" key="1">
    <citation type="journal article" date="2018" name="Front. Microbiol.">
        <title>Genome-Wide Analysis of Corynespora cassiicola Leaf Fall Disease Putative Effectors.</title>
        <authorList>
            <person name="Lopez D."/>
            <person name="Ribeiro S."/>
            <person name="Label P."/>
            <person name="Fumanal B."/>
            <person name="Venisse J.S."/>
            <person name="Kohler A."/>
            <person name="de Oliveira R.R."/>
            <person name="Labutti K."/>
            <person name="Lipzen A."/>
            <person name="Lail K."/>
            <person name="Bauer D."/>
            <person name="Ohm R.A."/>
            <person name="Barry K.W."/>
            <person name="Spatafora J."/>
            <person name="Grigoriev I.V."/>
            <person name="Martin F.M."/>
            <person name="Pujade-Renaud V."/>
        </authorList>
    </citation>
    <scope>NUCLEOTIDE SEQUENCE [LARGE SCALE GENOMIC DNA]</scope>
    <source>
        <strain evidence="5 6">Philippines</strain>
    </source>
</reference>
<name>A0A2T2NWS6_CORCC</name>
<dbReference type="Proteomes" id="UP000240883">
    <property type="component" value="Unassembled WGS sequence"/>
</dbReference>
<dbReference type="Gene3D" id="3.40.50.980">
    <property type="match status" value="2"/>
</dbReference>
<evidence type="ECO:0000313" key="5">
    <source>
        <dbReference type="EMBL" id="PSN69819.1"/>
    </source>
</evidence>
<dbReference type="InterPro" id="IPR000873">
    <property type="entry name" value="AMP-dep_synth/lig_dom"/>
</dbReference>
<dbReference type="PANTHER" id="PTHR24096:SF149">
    <property type="entry name" value="AMP-BINDING DOMAIN-CONTAINING PROTEIN-RELATED"/>
    <property type="match status" value="1"/>
</dbReference>
<proteinExistence type="inferred from homology"/>
<feature type="domain" description="AMP-binding enzyme C-terminal" evidence="4">
    <location>
        <begin position="367"/>
        <end position="450"/>
    </location>
</feature>
<gene>
    <name evidence="5" type="ORF">BS50DRAFT_618799</name>
</gene>
<dbReference type="Pfam" id="PF13193">
    <property type="entry name" value="AMP-binding_C"/>
    <property type="match status" value="1"/>
</dbReference>
<dbReference type="InterPro" id="IPR020845">
    <property type="entry name" value="AMP-binding_CS"/>
</dbReference>
<dbReference type="PANTHER" id="PTHR24096">
    <property type="entry name" value="LONG-CHAIN-FATTY-ACID--COA LIGASE"/>
    <property type="match status" value="1"/>
</dbReference>
<dbReference type="PROSITE" id="PS00455">
    <property type="entry name" value="AMP_BINDING"/>
    <property type="match status" value="1"/>
</dbReference>
<evidence type="ECO:0000256" key="1">
    <source>
        <dbReference type="ARBA" id="ARBA00006432"/>
    </source>
</evidence>
<dbReference type="EMBL" id="KZ678132">
    <property type="protein sequence ID" value="PSN69819.1"/>
    <property type="molecule type" value="Genomic_DNA"/>
</dbReference>
<dbReference type="GO" id="GO:0019748">
    <property type="term" value="P:secondary metabolic process"/>
    <property type="evidence" value="ECO:0007669"/>
    <property type="project" value="TreeGrafter"/>
</dbReference>
<dbReference type="Pfam" id="PF00501">
    <property type="entry name" value="AMP-binding"/>
    <property type="match status" value="1"/>
</dbReference>
<accession>A0A2T2NWS6</accession>
<dbReference type="InterPro" id="IPR045851">
    <property type="entry name" value="AMP-bd_C_sf"/>
</dbReference>
<dbReference type="OrthoDB" id="1898221at2759"/>
<comment type="similarity">
    <text evidence="1">Belongs to the ATP-dependent AMP-binding enzyme family.</text>
</comment>
<keyword evidence="6" id="KW-1185">Reference proteome</keyword>
<evidence type="ECO:0000256" key="2">
    <source>
        <dbReference type="ARBA" id="ARBA00022598"/>
    </source>
</evidence>